<accession>A0AAP6JE02</accession>
<reference evidence="1 2" key="1">
    <citation type="submission" date="2023-12" db="EMBL/GenBank/DDBJ databases">
        <title>Whole-genome sequencing of halo(alkali)philic microorganisms from hypersaline lakes.</title>
        <authorList>
            <person name="Sorokin D.Y."/>
            <person name="Merkel A.Y."/>
            <person name="Messina E."/>
            <person name="Yakimov M."/>
        </authorList>
    </citation>
    <scope>NUCLEOTIDE SEQUENCE [LARGE SCALE GENOMIC DNA]</scope>
    <source>
        <strain evidence="1 2">AB-CW1</strain>
    </source>
</reference>
<dbReference type="RefSeq" id="WP_346050203.1">
    <property type="nucleotide sequence ID" value="NZ_JAYGII010000003.1"/>
</dbReference>
<protein>
    <submittedName>
        <fullName evidence="1">Conjugal transfer protein TraF</fullName>
    </submittedName>
</protein>
<dbReference type="InterPro" id="IPR032811">
    <property type="entry name" value="Put_conjugal_transfer"/>
</dbReference>
<gene>
    <name evidence="1" type="primary">traF</name>
    <name evidence="1" type="ORF">VCB98_02650</name>
</gene>
<dbReference type="AlphaFoldDB" id="A0AAP6JE02"/>
<dbReference type="Pfam" id="PF13729">
    <property type="entry name" value="TraF_2"/>
    <property type="match status" value="1"/>
</dbReference>
<dbReference type="Gene3D" id="2.40.160.60">
    <property type="entry name" value="Outer membrane protein transport protein (OMPP1/FadL/TodX)"/>
    <property type="match status" value="1"/>
</dbReference>
<comment type="caution">
    <text evidence="1">The sequence shown here is derived from an EMBL/GenBank/DDBJ whole genome shotgun (WGS) entry which is preliminary data.</text>
</comment>
<evidence type="ECO:0000313" key="2">
    <source>
        <dbReference type="Proteomes" id="UP001302316"/>
    </source>
</evidence>
<organism evidence="1 2">
    <name type="scientific">Natronospira elongata</name>
    <dbReference type="NCBI Taxonomy" id="3110268"/>
    <lineage>
        <taxon>Bacteria</taxon>
        <taxon>Pseudomonadati</taxon>
        <taxon>Pseudomonadota</taxon>
        <taxon>Gammaproteobacteria</taxon>
        <taxon>Natronospirales</taxon>
        <taxon>Natronospiraceae</taxon>
        <taxon>Natronospira</taxon>
    </lineage>
</organism>
<dbReference type="EMBL" id="JAYGII010000003">
    <property type="protein sequence ID" value="MEA5444712.1"/>
    <property type="molecule type" value="Genomic_DNA"/>
</dbReference>
<dbReference type="Proteomes" id="UP001302316">
    <property type="component" value="Unassembled WGS sequence"/>
</dbReference>
<evidence type="ECO:0000313" key="1">
    <source>
        <dbReference type="EMBL" id="MEA5444712.1"/>
    </source>
</evidence>
<keyword evidence="2" id="KW-1185">Reference proteome</keyword>
<proteinExistence type="predicted"/>
<name>A0AAP6JE02_9GAMM</name>
<sequence length="460" mass="50136">MSRSRTALVAGIAVFSLPAILIADPFLPAEPRALGMGGAAVATADGPNSVMYNAALAAPSMRRYRTGLTFPSFGVSLADQEEFIDAFDEFDDSNVIDRAEIDIRAFNDTFSLIQQRIDNEEYDSNEALEQDISLLSADLNTLDGTREELKQRIEAMSDKPITFEARASGAFGTRLGAWGTGLHYQVRGLGGGLFLLDEQDFGLIDGSFGLAANVVSCLEEAASGDEPDQDRLEECRDADLPDEDTTDDFVSEFQFQGAVMQELGFTLARDFHVGGRTLAVGVTPKLVDVDTFDYIVTVQDEDDVDFDDRRDSHSNMNVDIGVAMAIRDDMRVGASLRNLFPQSYGTVEGRDIDLDPQLRVGFSWDRRMFTLAADLDITENKPLGFGPDTRFLSFGGELRPLSWIQLRAGYRINLASDSLIEDVASVGVGLSPGPIHVDIGAAGNSNEVSGYFQFGFRFGS</sequence>